<evidence type="ECO:0000256" key="6">
    <source>
        <dbReference type="ARBA" id="ARBA00022438"/>
    </source>
</evidence>
<dbReference type="EC" id="3.4.11.2" evidence="4"/>
<feature type="chain" id="PRO_5040881612" description="Aminopeptidase N" evidence="13">
    <location>
        <begin position="20"/>
        <end position="639"/>
    </location>
</feature>
<keyword evidence="10" id="KW-0378">Hydrolase</keyword>
<evidence type="ECO:0000259" key="14">
    <source>
        <dbReference type="Pfam" id="PF01433"/>
    </source>
</evidence>
<dbReference type="Pfam" id="PF17900">
    <property type="entry name" value="Peptidase_M1_N"/>
    <property type="match status" value="1"/>
</dbReference>
<dbReference type="GO" id="GO:0016020">
    <property type="term" value="C:membrane"/>
    <property type="evidence" value="ECO:0007669"/>
    <property type="project" value="TreeGrafter"/>
</dbReference>
<dbReference type="GO" id="GO:0042277">
    <property type="term" value="F:peptide binding"/>
    <property type="evidence" value="ECO:0007669"/>
    <property type="project" value="TreeGrafter"/>
</dbReference>
<evidence type="ECO:0000313" key="17">
    <source>
        <dbReference type="EMBL" id="GLB51395.1"/>
    </source>
</evidence>
<dbReference type="InterPro" id="IPR014782">
    <property type="entry name" value="Peptidase_M1_dom"/>
</dbReference>
<feature type="signal peptide" evidence="13">
    <location>
        <begin position="1"/>
        <end position="19"/>
    </location>
</feature>
<evidence type="ECO:0000259" key="15">
    <source>
        <dbReference type="Pfam" id="PF17900"/>
    </source>
</evidence>
<dbReference type="SUPFAM" id="SSF63737">
    <property type="entry name" value="Leukotriene A4 hydrolase N-terminal domain"/>
    <property type="match status" value="1"/>
</dbReference>
<dbReference type="GO" id="GO:0070006">
    <property type="term" value="F:metalloaminopeptidase activity"/>
    <property type="evidence" value="ECO:0007669"/>
    <property type="project" value="TreeGrafter"/>
</dbReference>
<keyword evidence="11" id="KW-0862">Zinc</keyword>
<protein>
    <recommendedName>
        <fullName evidence="5">Aminopeptidase N</fullName>
        <ecNumber evidence="4">3.4.11.2</ecNumber>
    </recommendedName>
</protein>
<keyword evidence="7" id="KW-0645">Protease</keyword>
<keyword evidence="9 13" id="KW-0732">Signal</keyword>
<dbReference type="Proteomes" id="UP001143545">
    <property type="component" value="Unassembled WGS sequence"/>
</dbReference>
<feature type="domain" description="Secretion system C-terminal sorting" evidence="16">
    <location>
        <begin position="570"/>
        <end position="635"/>
    </location>
</feature>
<accession>A0A9W6ET94</accession>
<organism evidence="17 18">
    <name type="scientific">Neptunitalea chrysea</name>
    <dbReference type="NCBI Taxonomy" id="1647581"/>
    <lineage>
        <taxon>Bacteria</taxon>
        <taxon>Pseudomonadati</taxon>
        <taxon>Bacteroidota</taxon>
        <taxon>Flavobacteriia</taxon>
        <taxon>Flavobacteriales</taxon>
        <taxon>Flavobacteriaceae</taxon>
        <taxon>Neptunitalea</taxon>
    </lineage>
</organism>
<evidence type="ECO:0000256" key="4">
    <source>
        <dbReference type="ARBA" id="ARBA00012564"/>
    </source>
</evidence>
<evidence type="ECO:0000256" key="11">
    <source>
        <dbReference type="ARBA" id="ARBA00022833"/>
    </source>
</evidence>
<evidence type="ECO:0000259" key="16">
    <source>
        <dbReference type="Pfam" id="PF18962"/>
    </source>
</evidence>
<dbReference type="InterPro" id="IPR042097">
    <property type="entry name" value="Aminopeptidase_N-like_N_sf"/>
</dbReference>
<name>A0A9W6ET94_9FLAO</name>
<evidence type="ECO:0000256" key="5">
    <source>
        <dbReference type="ARBA" id="ARBA00015611"/>
    </source>
</evidence>
<dbReference type="RefSeq" id="WP_309297636.1">
    <property type="nucleotide sequence ID" value="NZ_BRVP01000003.1"/>
</dbReference>
<evidence type="ECO:0000256" key="13">
    <source>
        <dbReference type="SAM" id="SignalP"/>
    </source>
</evidence>
<dbReference type="SUPFAM" id="SSF55486">
    <property type="entry name" value="Metalloproteases ('zincins'), catalytic domain"/>
    <property type="match status" value="1"/>
</dbReference>
<dbReference type="NCBIfam" id="TIGR04183">
    <property type="entry name" value="Por_Secre_tail"/>
    <property type="match status" value="1"/>
</dbReference>
<dbReference type="GO" id="GO:0008270">
    <property type="term" value="F:zinc ion binding"/>
    <property type="evidence" value="ECO:0007669"/>
    <property type="project" value="InterPro"/>
</dbReference>
<evidence type="ECO:0000256" key="7">
    <source>
        <dbReference type="ARBA" id="ARBA00022670"/>
    </source>
</evidence>
<evidence type="ECO:0000256" key="10">
    <source>
        <dbReference type="ARBA" id="ARBA00022801"/>
    </source>
</evidence>
<dbReference type="AlphaFoldDB" id="A0A9W6ET94"/>
<evidence type="ECO:0000256" key="12">
    <source>
        <dbReference type="ARBA" id="ARBA00023049"/>
    </source>
</evidence>
<dbReference type="PANTHER" id="PTHR11533">
    <property type="entry name" value="PROTEASE M1 ZINC METALLOPROTEASE"/>
    <property type="match status" value="1"/>
</dbReference>
<dbReference type="Pfam" id="PF18962">
    <property type="entry name" value="Por_Secre_tail"/>
    <property type="match status" value="1"/>
</dbReference>
<dbReference type="EMBL" id="BRVP01000003">
    <property type="protein sequence ID" value="GLB51395.1"/>
    <property type="molecule type" value="Genomic_DNA"/>
</dbReference>
<comment type="cofactor">
    <cofactor evidence="2">
        <name>Zn(2+)</name>
        <dbReference type="ChEBI" id="CHEBI:29105"/>
    </cofactor>
</comment>
<dbReference type="PANTHER" id="PTHR11533:SF174">
    <property type="entry name" value="PUROMYCIN-SENSITIVE AMINOPEPTIDASE-RELATED"/>
    <property type="match status" value="1"/>
</dbReference>
<gene>
    <name evidence="17" type="ORF">NBRC110019_04340</name>
</gene>
<comment type="catalytic activity">
    <reaction evidence="1">
        <text>Release of an N-terminal amino acid, Xaa-|-Yaa- from a peptide, amide or arylamide. Xaa is preferably Ala, but may be most amino acids including Pro (slow action). When a terminal hydrophobic residue is followed by a prolyl residue, the two may be released as an intact Xaa-Pro dipeptide.</text>
        <dbReference type="EC" id="3.4.11.2"/>
    </reaction>
</comment>
<evidence type="ECO:0000256" key="3">
    <source>
        <dbReference type="ARBA" id="ARBA00010136"/>
    </source>
</evidence>
<keyword evidence="8" id="KW-0479">Metal-binding</keyword>
<dbReference type="PRINTS" id="PR00756">
    <property type="entry name" value="ALADIPTASE"/>
</dbReference>
<dbReference type="Gene3D" id="1.10.390.10">
    <property type="entry name" value="Neutral Protease Domain 2"/>
    <property type="match status" value="1"/>
</dbReference>
<feature type="domain" description="Peptidase M1 membrane alanine aminopeptidase" evidence="14">
    <location>
        <begin position="316"/>
        <end position="462"/>
    </location>
</feature>
<evidence type="ECO:0000256" key="9">
    <source>
        <dbReference type="ARBA" id="ARBA00022729"/>
    </source>
</evidence>
<evidence type="ECO:0000313" key="18">
    <source>
        <dbReference type="Proteomes" id="UP001143545"/>
    </source>
</evidence>
<dbReference type="GO" id="GO:0016285">
    <property type="term" value="F:alanyl aminopeptidase activity"/>
    <property type="evidence" value="ECO:0007669"/>
    <property type="project" value="UniProtKB-EC"/>
</dbReference>
<feature type="domain" description="Aminopeptidase N-like N-terminal" evidence="15">
    <location>
        <begin position="49"/>
        <end position="226"/>
    </location>
</feature>
<dbReference type="GO" id="GO:0043171">
    <property type="term" value="P:peptide catabolic process"/>
    <property type="evidence" value="ECO:0007669"/>
    <property type="project" value="TreeGrafter"/>
</dbReference>
<dbReference type="Gene3D" id="2.60.40.1730">
    <property type="entry name" value="tricorn interacting facor f3 domain"/>
    <property type="match status" value="1"/>
</dbReference>
<evidence type="ECO:0000256" key="2">
    <source>
        <dbReference type="ARBA" id="ARBA00001947"/>
    </source>
</evidence>
<evidence type="ECO:0000256" key="8">
    <source>
        <dbReference type="ARBA" id="ARBA00022723"/>
    </source>
</evidence>
<proteinExistence type="inferred from homology"/>
<dbReference type="InterPro" id="IPR027268">
    <property type="entry name" value="Peptidase_M4/M1_CTD_sf"/>
</dbReference>
<dbReference type="InterPro" id="IPR050344">
    <property type="entry name" value="Peptidase_M1_aminopeptidases"/>
</dbReference>
<dbReference type="GO" id="GO:0006508">
    <property type="term" value="P:proteolysis"/>
    <property type="evidence" value="ECO:0007669"/>
    <property type="project" value="UniProtKB-KW"/>
</dbReference>
<sequence>MMRRLLIIAVLLTSVLSFAQSPEEFKQIVNSEMNRAESKIQAPTNINTENYDLKFTRLEFTLDPAVYYVDGTVTTYFEAVQDMNTITFDFTNQMPVSSVTRNGVALTFTQNATDELVIDLPQTVAAGTLDSLTVTYAGAPAADQAAFTASTHNGTPIIYTLSEPYGAKDWWPCKQDLNDKVDSIEVSITAPMQYVSVSNGLETNNVTNGSYKTTTFKHGHPIPAYLIAIAVTNYQVYTETVGSGADSFDIVNYVYPETLATAQVATPVTVDIMNLFQNLFETYPYHDEKYGHAQFGWGGGMEHTTVSFMGGFSRGLIAHELAHQWFGDKITCGTWRDIWLNEGFATYLSGLVEEHLDGNDDFINWKQTKIANITSNISGSVYLQPSDTTNVSRIFSSRLSYNKAAMVLHMLRKKLGDADFYQGIQNYLADPDLAFDYAHTTDFIAHMEVQSGMSLTEFFDDWIYGEGYPMYDVSWSQASGGINVVLSQDVSMPLVTDFFEVNVPIRLIGAGGEQLDVTLDNIYNNQVFSVPVGFTVTDVEFDPEYDIISKFNTVTLKLPDNEVAESDIIIYPNPGNTTFEIEKPENVIINHVKIYDMTGKLITVTSGVAVVDVTALSSGVHKVLIETDRGTIQKSFVKN</sequence>
<evidence type="ECO:0000256" key="1">
    <source>
        <dbReference type="ARBA" id="ARBA00000098"/>
    </source>
</evidence>
<dbReference type="InterPro" id="IPR045357">
    <property type="entry name" value="Aminopeptidase_N-like_N"/>
</dbReference>
<keyword evidence="12" id="KW-0482">Metalloprotease</keyword>
<dbReference type="CDD" id="cd09603">
    <property type="entry name" value="M1_APN_like"/>
    <property type="match status" value="1"/>
</dbReference>
<dbReference type="GO" id="GO:0005615">
    <property type="term" value="C:extracellular space"/>
    <property type="evidence" value="ECO:0007669"/>
    <property type="project" value="TreeGrafter"/>
</dbReference>
<dbReference type="InterPro" id="IPR026444">
    <property type="entry name" value="Secre_tail"/>
</dbReference>
<keyword evidence="6" id="KW-0031">Aminopeptidase</keyword>
<keyword evidence="18" id="KW-1185">Reference proteome</keyword>
<reference evidence="17" key="1">
    <citation type="submission" date="2022-07" db="EMBL/GenBank/DDBJ databases">
        <title>Taxonomy of Novel Oxalotrophic and Methylotrophic Bacteria.</title>
        <authorList>
            <person name="Sahin N."/>
            <person name="Tani A."/>
        </authorList>
    </citation>
    <scope>NUCLEOTIDE SEQUENCE</scope>
    <source>
        <strain evidence="17">AM327</strain>
    </source>
</reference>
<dbReference type="Pfam" id="PF01433">
    <property type="entry name" value="Peptidase_M1"/>
    <property type="match status" value="1"/>
</dbReference>
<dbReference type="InterPro" id="IPR001930">
    <property type="entry name" value="Peptidase_M1"/>
</dbReference>
<comment type="similarity">
    <text evidence="3">Belongs to the peptidase M1 family.</text>
</comment>
<dbReference type="GO" id="GO:0005737">
    <property type="term" value="C:cytoplasm"/>
    <property type="evidence" value="ECO:0007669"/>
    <property type="project" value="TreeGrafter"/>
</dbReference>
<comment type="caution">
    <text evidence="17">The sequence shown here is derived from an EMBL/GenBank/DDBJ whole genome shotgun (WGS) entry which is preliminary data.</text>
</comment>